<evidence type="ECO:0000313" key="2">
    <source>
        <dbReference type="EMBL" id="SHM61519.1"/>
    </source>
</evidence>
<reference evidence="2 3" key="1">
    <citation type="submission" date="2016-11" db="EMBL/GenBank/DDBJ databases">
        <authorList>
            <person name="Jaros S."/>
            <person name="Januszkiewicz K."/>
            <person name="Wedrychowicz H."/>
        </authorList>
    </citation>
    <scope>NUCLEOTIDE SEQUENCE [LARGE SCALE GENOMIC DNA]</scope>
    <source>
        <strain evidence="2 3">DSM 22153</strain>
    </source>
</reference>
<evidence type="ECO:0000259" key="1">
    <source>
        <dbReference type="Pfam" id="PF03235"/>
    </source>
</evidence>
<keyword evidence="3" id="KW-1185">Reference proteome</keyword>
<dbReference type="STRING" id="735517.SAMN05444272_2751"/>
<dbReference type="InterPro" id="IPR004919">
    <property type="entry name" value="GmrSD_N"/>
</dbReference>
<dbReference type="PANTHER" id="PTHR39639:SF1">
    <property type="entry name" value="DUF262 DOMAIN-CONTAINING PROTEIN"/>
    <property type="match status" value="1"/>
</dbReference>
<protein>
    <recommendedName>
        <fullName evidence="1">GmrSD restriction endonucleases N-terminal domain-containing protein</fullName>
    </recommendedName>
</protein>
<evidence type="ECO:0000313" key="3">
    <source>
        <dbReference type="Proteomes" id="UP000186002"/>
    </source>
</evidence>
<dbReference type="Proteomes" id="UP000186002">
    <property type="component" value="Unassembled WGS sequence"/>
</dbReference>
<dbReference type="EMBL" id="FRBW01000003">
    <property type="protein sequence ID" value="SHM61519.1"/>
    <property type="molecule type" value="Genomic_DNA"/>
</dbReference>
<dbReference type="OrthoDB" id="9787127at2"/>
<proteinExistence type="predicted"/>
<dbReference type="Pfam" id="PF03235">
    <property type="entry name" value="GmrSD_N"/>
    <property type="match status" value="1"/>
</dbReference>
<feature type="domain" description="GmrSD restriction endonucleases N-terminal" evidence="1">
    <location>
        <begin position="51"/>
        <end position="184"/>
    </location>
</feature>
<name>A0A1M7K8A3_9HYPH</name>
<dbReference type="PANTHER" id="PTHR39639">
    <property type="entry name" value="CHROMOSOME 16, WHOLE GENOME SHOTGUN SEQUENCE"/>
    <property type="match status" value="1"/>
</dbReference>
<sequence>MAKAKKNKSISEEAKLAAEQAVIAISRQVKFNVAEYPVSMYVSRFKDDVSDRYFVPEYQRNLAWNDEQKSQFVESLLVGLPIPFMFFYQTPEGRMEIVDGSQRMRAMRSFLKEGLRLSDLVLVPELNGFSFSDLPSDRQNKLEDITIRTILLDTDTDPATRAEMFARINRTGTMANEAEIRRGSLPGPVTSLIQELAESAQFVEATPLTEKAVAQREREELVTRFFAYLNRNDTPDGRFPGYRDRPKKFLYDYLKEANTAATADPTIVPAMREEFVRMLNLVSASFPLGFRKTKTANTVPRVRFEAIAVGSALALRQDPDVVVAPEVVADRMVAANFDKIVVSDGANVRSKLEGRIDLGRSLLIDE</sequence>
<organism evidence="2 3">
    <name type="scientific">Roseibium suaedae</name>
    <dbReference type="NCBI Taxonomy" id="735517"/>
    <lineage>
        <taxon>Bacteria</taxon>
        <taxon>Pseudomonadati</taxon>
        <taxon>Pseudomonadota</taxon>
        <taxon>Alphaproteobacteria</taxon>
        <taxon>Hyphomicrobiales</taxon>
        <taxon>Stappiaceae</taxon>
        <taxon>Roseibium</taxon>
    </lineage>
</organism>
<gene>
    <name evidence="2" type="ORF">SAMN05444272_2751</name>
</gene>
<accession>A0A1M7K8A3</accession>
<dbReference type="AlphaFoldDB" id="A0A1M7K8A3"/>
<dbReference type="RefSeq" id="WP_073014364.1">
    <property type="nucleotide sequence ID" value="NZ_FRBW01000003.1"/>
</dbReference>